<accession>A0A3R8PHF1</accession>
<evidence type="ECO:0008006" key="5">
    <source>
        <dbReference type="Google" id="ProtNLM"/>
    </source>
</evidence>
<dbReference type="EMBL" id="PQNK01000009">
    <property type="protein sequence ID" value="RRO86449.1"/>
    <property type="molecule type" value="Genomic_DNA"/>
</dbReference>
<dbReference type="RefSeq" id="WP_125175399.1">
    <property type="nucleotide sequence ID" value="NZ_JBAHVN010000007.1"/>
</dbReference>
<dbReference type="Proteomes" id="UP000276526">
    <property type="component" value="Unassembled WGS sequence"/>
</dbReference>
<gene>
    <name evidence="3" type="ORF">CXF48_06490</name>
</gene>
<keyword evidence="2" id="KW-0812">Transmembrane</keyword>
<name>A0A3R8PHF1_9CORY</name>
<keyword evidence="2" id="KW-0472">Membrane</keyword>
<sequence length="167" mass="16287">MIILAVLLVVVGLAVLVVGVMGLTGTLPGNSVVGLRVPEVRASRTMWVTGHRIAGPAWIGSGVAVVAAGLVAWRASGWGWLVVALLVVGGLFLLGMGAALAAHAVARIELRKGQEAEARRASAGCCSGGGAGGGAGRGAGAAGRAAAPTAAPDLDAARRAAAAQDGR</sequence>
<feature type="region of interest" description="Disordered" evidence="1">
    <location>
        <begin position="129"/>
        <end position="167"/>
    </location>
</feature>
<dbReference type="Pfam" id="PF13630">
    <property type="entry name" value="SdpI"/>
    <property type="match status" value="1"/>
</dbReference>
<evidence type="ECO:0000313" key="3">
    <source>
        <dbReference type="EMBL" id="RRO86449.1"/>
    </source>
</evidence>
<reference evidence="3 4" key="1">
    <citation type="submission" date="2018-01" db="EMBL/GenBank/DDBJ databases">
        <title>Twenty Corynebacterium bovis Genomes.</title>
        <authorList>
            <person name="Gulvik C.A."/>
        </authorList>
    </citation>
    <scope>NUCLEOTIDE SEQUENCE [LARGE SCALE GENOMIC DNA]</scope>
    <source>
        <strain evidence="3 4">F6900</strain>
    </source>
</reference>
<feature type="compositionally biased region" description="Low complexity" evidence="1">
    <location>
        <begin position="142"/>
        <end position="167"/>
    </location>
</feature>
<evidence type="ECO:0000256" key="1">
    <source>
        <dbReference type="SAM" id="MobiDB-lite"/>
    </source>
</evidence>
<keyword evidence="2" id="KW-1133">Transmembrane helix</keyword>
<feature type="transmembrane region" description="Helical" evidence="2">
    <location>
        <begin position="80"/>
        <end position="102"/>
    </location>
</feature>
<feature type="compositionally biased region" description="Gly residues" evidence="1">
    <location>
        <begin position="129"/>
        <end position="141"/>
    </location>
</feature>
<dbReference type="AlphaFoldDB" id="A0A3R8PHF1"/>
<proteinExistence type="predicted"/>
<evidence type="ECO:0000313" key="4">
    <source>
        <dbReference type="Proteomes" id="UP000276526"/>
    </source>
</evidence>
<evidence type="ECO:0000256" key="2">
    <source>
        <dbReference type="SAM" id="Phobius"/>
    </source>
</evidence>
<organism evidence="3 4">
    <name type="scientific">Corynebacterium bovis</name>
    <dbReference type="NCBI Taxonomy" id="36808"/>
    <lineage>
        <taxon>Bacteria</taxon>
        <taxon>Bacillati</taxon>
        <taxon>Actinomycetota</taxon>
        <taxon>Actinomycetes</taxon>
        <taxon>Mycobacteriales</taxon>
        <taxon>Corynebacteriaceae</taxon>
        <taxon>Corynebacterium</taxon>
    </lineage>
</organism>
<dbReference type="InterPro" id="IPR025962">
    <property type="entry name" value="SdpI/YhfL"/>
</dbReference>
<feature type="transmembrane region" description="Helical" evidence="2">
    <location>
        <begin position="53"/>
        <end position="73"/>
    </location>
</feature>
<protein>
    <recommendedName>
        <fullName evidence="5">SdpI family protein</fullName>
    </recommendedName>
</protein>
<comment type="caution">
    <text evidence="3">The sequence shown here is derived from an EMBL/GenBank/DDBJ whole genome shotgun (WGS) entry which is preliminary data.</text>
</comment>